<keyword evidence="1" id="KW-0812">Transmembrane</keyword>
<reference evidence="2 3" key="1">
    <citation type="journal article" date="2016" name="Front. Microbiol.">
        <title>Genomic Resource of Rice Seed Associated Bacteria.</title>
        <authorList>
            <person name="Midha S."/>
            <person name="Bansal K."/>
            <person name="Sharma S."/>
            <person name="Kumar N."/>
            <person name="Patil P.P."/>
            <person name="Chaudhry V."/>
            <person name="Patil P.B."/>
        </authorList>
    </citation>
    <scope>NUCLEOTIDE SEQUENCE [LARGE SCALE GENOMIC DNA]</scope>
    <source>
        <strain evidence="2 3">NS359</strain>
    </source>
</reference>
<organism evidence="2 3">
    <name type="scientific">Curtobacterium oceanosedimentum</name>
    <dbReference type="NCBI Taxonomy" id="465820"/>
    <lineage>
        <taxon>Bacteria</taxon>
        <taxon>Bacillati</taxon>
        <taxon>Actinomycetota</taxon>
        <taxon>Actinomycetes</taxon>
        <taxon>Micrococcales</taxon>
        <taxon>Microbacteriaceae</taxon>
        <taxon>Curtobacterium</taxon>
    </lineage>
</organism>
<feature type="transmembrane region" description="Helical" evidence="1">
    <location>
        <begin position="36"/>
        <end position="61"/>
    </location>
</feature>
<sequence>MKAARIVLVVVGVLVMAFGAYVLVTTVRPNRIWGLATWLLGAVVLHDAVLSPFVVGAGLLLRRTGRRLGAGVLVVVQTAVVLGCVLALVVLPEIAAKHHGQKNPTVLPFDYTTRLLVVEVVLLAVVVVALAVGIVRARRRTAPLVASTTNG</sequence>
<name>A0A147DQY2_9MICO</name>
<dbReference type="AlphaFoldDB" id="A0A147DQY2"/>
<dbReference type="PATRIC" id="fig|465820.4.peg.1650"/>
<feature type="transmembrane region" description="Helical" evidence="1">
    <location>
        <begin position="7"/>
        <end position="24"/>
    </location>
</feature>
<gene>
    <name evidence="2" type="ORF">NS359_07795</name>
</gene>
<dbReference type="OrthoDB" id="4950602at2"/>
<feature type="transmembrane region" description="Helical" evidence="1">
    <location>
        <begin position="111"/>
        <end position="135"/>
    </location>
</feature>
<dbReference type="Proteomes" id="UP000072763">
    <property type="component" value="Unassembled WGS sequence"/>
</dbReference>
<dbReference type="STRING" id="465820.NS263_03975"/>
<evidence type="ECO:0000256" key="1">
    <source>
        <dbReference type="SAM" id="Phobius"/>
    </source>
</evidence>
<evidence type="ECO:0000313" key="2">
    <source>
        <dbReference type="EMBL" id="KTR51997.1"/>
    </source>
</evidence>
<dbReference type="RefSeq" id="WP_058749649.1">
    <property type="nucleotide sequence ID" value="NZ_LDRC01000039.1"/>
</dbReference>
<keyword evidence="1" id="KW-1133">Transmembrane helix</keyword>
<protein>
    <submittedName>
        <fullName evidence="2">Uncharacterized protein</fullName>
    </submittedName>
</protein>
<keyword evidence="1" id="KW-0472">Membrane</keyword>
<accession>A0A147DQY2</accession>
<dbReference type="EMBL" id="LDRC01000039">
    <property type="protein sequence ID" value="KTR51997.1"/>
    <property type="molecule type" value="Genomic_DNA"/>
</dbReference>
<evidence type="ECO:0000313" key="3">
    <source>
        <dbReference type="Proteomes" id="UP000072763"/>
    </source>
</evidence>
<proteinExistence type="predicted"/>
<feature type="transmembrane region" description="Helical" evidence="1">
    <location>
        <begin position="68"/>
        <end position="91"/>
    </location>
</feature>
<comment type="caution">
    <text evidence="2">The sequence shown here is derived from an EMBL/GenBank/DDBJ whole genome shotgun (WGS) entry which is preliminary data.</text>
</comment>